<feature type="compositionally biased region" description="Polar residues" evidence="1">
    <location>
        <begin position="172"/>
        <end position="184"/>
    </location>
</feature>
<feature type="region of interest" description="Disordered" evidence="1">
    <location>
        <begin position="719"/>
        <end position="767"/>
    </location>
</feature>
<feature type="compositionally biased region" description="Basic and acidic residues" evidence="1">
    <location>
        <begin position="101"/>
        <end position="113"/>
    </location>
</feature>
<feature type="compositionally biased region" description="Basic and acidic residues" evidence="1">
    <location>
        <begin position="352"/>
        <end position="369"/>
    </location>
</feature>
<feature type="region of interest" description="Disordered" evidence="1">
    <location>
        <begin position="673"/>
        <end position="692"/>
    </location>
</feature>
<dbReference type="Proteomes" id="UP000238479">
    <property type="component" value="Chromosome 7"/>
</dbReference>
<feature type="compositionally biased region" description="Basic and acidic residues" evidence="1">
    <location>
        <begin position="152"/>
        <end position="162"/>
    </location>
</feature>
<feature type="compositionally biased region" description="Polar residues" evidence="1">
    <location>
        <begin position="624"/>
        <end position="634"/>
    </location>
</feature>
<feature type="compositionally biased region" description="Polar residues" evidence="1">
    <location>
        <begin position="8"/>
        <end position="21"/>
    </location>
</feature>
<feature type="compositionally biased region" description="Basic and acidic residues" evidence="1">
    <location>
        <begin position="562"/>
        <end position="571"/>
    </location>
</feature>
<name>A0A2P6PHB9_ROSCH</name>
<feature type="compositionally biased region" description="Basic residues" evidence="1">
    <location>
        <begin position="404"/>
        <end position="416"/>
    </location>
</feature>
<feature type="compositionally biased region" description="Basic and acidic residues" evidence="1">
    <location>
        <begin position="228"/>
        <end position="249"/>
    </location>
</feature>
<evidence type="ECO:0000313" key="2">
    <source>
        <dbReference type="EMBL" id="PRQ21322.1"/>
    </source>
</evidence>
<feature type="compositionally biased region" description="Basic and acidic residues" evidence="1">
    <location>
        <begin position="316"/>
        <end position="326"/>
    </location>
</feature>
<comment type="caution">
    <text evidence="2">The sequence shown here is derived from an EMBL/GenBank/DDBJ whole genome shotgun (WGS) entry which is preliminary data.</text>
</comment>
<feature type="compositionally biased region" description="Polar residues" evidence="1">
    <location>
        <begin position="483"/>
        <end position="502"/>
    </location>
</feature>
<organism evidence="2 3">
    <name type="scientific">Rosa chinensis</name>
    <name type="common">China rose</name>
    <dbReference type="NCBI Taxonomy" id="74649"/>
    <lineage>
        <taxon>Eukaryota</taxon>
        <taxon>Viridiplantae</taxon>
        <taxon>Streptophyta</taxon>
        <taxon>Embryophyta</taxon>
        <taxon>Tracheophyta</taxon>
        <taxon>Spermatophyta</taxon>
        <taxon>Magnoliopsida</taxon>
        <taxon>eudicotyledons</taxon>
        <taxon>Gunneridae</taxon>
        <taxon>Pentapetalae</taxon>
        <taxon>rosids</taxon>
        <taxon>fabids</taxon>
        <taxon>Rosales</taxon>
        <taxon>Rosaceae</taxon>
        <taxon>Rosoideae</taxon>
        <taxon>Rosoideae incertae sedis</taxon>
        <taxon>Rosa</taxon>
    </lineage>
</organism>
<feature type="region of interest" description="Disordered" evidence="1">
    <location>
        <begin position="1"/>
        <end position="602"/>
    </location>
</feature>
<feature type="compositionally biased region" description="Acidic residues" evidence="1">
    <location>
        <begin position="378"/>
        <end position="390"/>
    </location>
</feature>
<dbReference type="Gramene" id="PRQ21322">
    <property type="protein sequence ID" value="PRQ21322"/>
    <property type="gene ID" value="RchiOBHm_Chr7g0237921"/>
</dbReference>
<feature type="compositionally biased region" description="Polar residues" evidence="1">
    <location>
        <begin position="136"/>
        <end position="148"/>
    </location>
</feature>
<evidence type="ECO:0000313" key="3">
    <source>
        <dbReference type="Proteomes" id="UP000238479"/>
    </source>
</evidence>
<feature type="region of interest" description="Disordered" evidence="1">
    <location>
        <begin position="1085"/>
        <end position="1116"/>
    </location>
</feature>
<protein>
    <submittedName>
        <fullName evidence="2">Uncharacterized protein</fullName>
    </submittedName>
</protein>
<accession>A0A2P6PHB9</accession>
<feature type="compositionally biased region" description="Acidic residues" evidence="1">
    <location>
        <begin position="89"/>
        <end position="100"/>
    </location>
</feature>
<dbReference type="OMA" id="EYGDTQE"/>
<feature type="compositionally biased region" description="Acidic residues" evidence="1">
    <location>
        <begin position="505"/>
        <end position="517"/>
    </location>
</feature>
<keyword evidence="3" id="KW-1185">Reference proteome</keyword>
<feature type="region of interest" description="Disordered" evidence="1">
    <location>
        <begin position="872"/>
        <end position="895"/>
    </location>
</feature>
<dbReference type="AlphaFoldDB" id="A0A2P6PHB9"/>
<sequence length="1116" mass="121973">MELMDTPADQSVTDTADTSQDVAKAESNEVGEEPNDSEKKPRLPKIKKPSRSGAKERQDKHSGIRQVLNTGCRQVLNTGCCSDLHEAEQPEDGENDEDENPEQHNAAEQETKNTKSAQDEGEGSNPEESNERSGKPRSNPSETNNTDATQDDAAKEDSNDSKRKLRPPNKGKASSSRGNLQGKRQPSRFGQLLNAAGNICHGAVQSQKDDNDELNDGRELNDGSSNNVDERVEPDAHEKESDERPRKPLIDTSVFDNTEAAQYEKEPDEGEGKSYESEKKPLHTKNPSARGRPMGKQNPSEFVQAWNFASNVDEDGAVKSQEDDNGKALVQESEAQEDGGELNLGDPNNANEDVKFPSNVHDETPDERHRRPLYNQSESDDTDVTQDVEQPDAVKRILVDSKSFQKKNHSSRRTGKQKASIVDQVSNAASNVDLDGAGQSKNDDTDVVVNESGPQNDYAELELGGSIKDPRGGEVPTRARSRGPSNLISCSSPASGNDSSRAMDSLDDAEGEVEVSDLFDSARGSKHALSKAMALGDDKAKVHQLKSGGSNKDSPRRQHRTQVREDKKPFDLEQIVTAASGSDPGKALVSFGNEDDNVQVPEPFASNVDSYMRQLHTGARGIEQSPNLSQNFTGTIEDDPVEELKSLGDDDYRGKQAEVYELSKDSRRIKGHIMDARRRIESPNPDQTVTTRIGYDLGKGLESLGGNQEGESVKYGLTQKLEVGGTKNDPRGRQAPRARSRQGTLNPNQLMSTGSGNDSSSAMVFLDDEEGKAEELEPFASARGGIQALSEAEVPDFIQTLTTTNVDYSSEELKSVGGDDYKDDKAKVHELKFGGSKKDLRERQHRTPVREEVKLFNLQKIGTAVTGSDPGKALVSFDDEDDKVQESEPIASNVDPYFLQPLSSAQGTEQSPNLVQNLTATINDDPNVELKPLGDRDYKGKNAEVYELSKDSRTTRGHIMGPRTRIEPPNLDQLVTARMGDDLGKGLESLGGNQFGKSYKDGSNKDVPGSGQTSRGTQQLPNPVQILTATNEDDPNPELEFCEDDKDLGIQETSPGEIEPSIDDQSVFATVDDDPDVLQFHNNEHDEELAESNKDARPGKPLSRPRTISLRGKRRA</sequence>
<feature type="compositionally biased region" description="Basic and acidic residues" evidence="1">
    <location>
        <begin position="53"/>
        <end position="62"/>
    </location>
</feature>
<proteinExistence type="predicted"/>
<feature type="region of interest" description="Disordered" evidence="1">
    <location>
        <begin position="619"/>
        <end position="638"/>
    </location>
</feature>
<gene>
    <name evidence="2" type="ORF">RchiOBHm_Chr7g0237921</name>
</gene>
<feature type="compositionally biased region" description="Polar residues" evidence="1">
    <location>
        <begin position="741"/>
        <end position="762"/>
    </location>
</feature>
<evidence type="ECO:0000256" key="1">
    <source>
        <dbReference type="SAM" id="MobiDB-lite"/>
    </source>
</evidence>
<dbReference type="EMBL" id="PDCK01000045">
    <property type="protein sequence ID" value="PRQ21322.1"/>
    <property type="molecule type" value="Genomic_DNA"/>
</dbReference>
<reference evidence="2 3" key="1">
    <citation type="journal article" date="2018" name="Nat. Genet.">
        <title>The Rosa genome provides new insights in the design of modern roses.</title>
        <authorList>
            <person name="Bendahmane M."/>
        </authorList>
    </citation>
    <scope>NUCLEOTIDE SEQUENCE [LARGE SCALE GENOMIC DNA]</scope>
    <source>
        <strain evidence="3">cv. Old Blush</strain>
    </source>
</reference>
<feature type="region of interest" description="Disordered" evidence="1">
    <location>
        <begin position="985"/>
        <end position="1037"/>
    </location>
</feature>
<feature type="compositionally biased region" description="Polar residues" evidence="1">
    <location>
        <begin position="1010"/>
        <end position="1030"/>
    </location>
</feature>
<feature type="compositionally biased region" description="Polar residues" evidence="1">
    <location>
        <begin position="67"/>
        <end position="80"/>
    </location>
</feature>
<feature type="compositionally biased region" description="Basic and acidic residues" evidence="1">
    <location>
        <begin position="262"/>
        <end position="281"/>
    </location>
</feature>